<keyword evidence="3 6" id="KW-0732">Signal</keyword>
<evidence type="ECO:0000313" key="7">
    <source>
        <dbReference type="EMBL" id="MBJ6751559.1"/>
    </source>
</evidence>
<dbReference type="Gene3D" id="1.20.120.1490">
    <property type="match status" value="1"/>
</dbReference>
<gene>
    <name evidence="7" type="ORF">JFN91_15195</name>
</gene>
<keyword evidence="8" id="KW-1185">Reference proteome</keyword>
<dbReference type="PANTHER" id="PTHR38102:SF1">
    <property type="entry name" value="PERIPLASMIC CHAPERONE SPY"/>
    <property type="match status" value="1"/>
</dbReference>
<name>A0ABS0YHF3_9BACT</name>
<dbReference type="Proteomes" id="UP000614714">
    <property type="component" value="Unassembled WGS sequence"/>
</dbReference>
<dbReference type="PIRSF" id="PIRSF034445">
    <property type="entry name" value="CpxP_Spy"/>
    <property type="match status" value="1"/>
</dbReference>
<accession>A0ABS0YHF3</accession>
<dbReference type="PANTHER" id="PTHR38102">
    <property type="entry name" value="PERIPLASMIC CHAPERONE SPY"/>
    <property type="match status" value="1"/>
</dbReference>
<proteinExistence type="inferred from homology"/>
<dbReference type="InterPro" id="IPR012899">
    <property type="entry name" value="LTXXQ"/>
</dbReference>
<evidence type="ECO:0000256" key="2">
    <source>
        <dbReference type="ARBA" id="ARBA00008441"/>
    </source>
</evidence>
<evidence type="ECO:0000256" key="5">
    <source>
        <dbReference type="SAM" id="MobiDB-lite"/>
    </source>
</evidence>
<feature type="signal peptide" evidence="6">
    <location>
        <begin position="1"/>
        <end position="27"/>
    </location>
</feature>
<evidence type="ECO:0000256" key="1">
    <source>
        <dbReference type="ARBA" id="ARBA00004418"/>
    </source>
</evidence>
<keyword evidence="4" id="KW-0574">Periplasm</keyword>
<dbReference type="EMBL" id="JAEMHL010000008">
    <property type="protein sequence ID" value="MBJ6751559.1"/>
    <property type="molecule type" value="Genomic_DNA"/>
</dbReference>
<evidence type="ECO:0000256" key="3">
    <source>
        <dbReference type="ARBA" id="ARBA00022729"/>
    </source>
</evidence>
<feature type="region of interest" description="Disordered" evidence="5">
    <location>
        <begin position="146"/>
        <end position="165"/>
    </location>
</feature>
<sequence>MKTQLKQLALFTCITASAVLGSHNAFAGYGPMEGDGSKGCVEQQEDGGRRGMFMKMAKELGLSDQQRHEARAIFESGRTKNAPLFASLRHERHELQALVRSGSADEAAIRAQSAKVAALQADLAVQRAAQSRQFIALLTPEQAAKFKAMREARHQGRGPSPRHNR</sequence>
<dbReference type="Pfam" id="PF07813">
    <property type="entry name" value="LTXXQ"/>
    <property type="match status" value="1"/>
</dbReference>
<evidence type="ECO:0000256" key="6">
    <source>
        <dbReference type="SAM" id="SignalP"/>
    </source>
</evidence>
<protein>
    <submittedName>
        <fullName evidence="7">Spy/CpxP family protein refolding chaperone</fullName>
    </submittedName>
</protein>
<dbReference type="RefSeq" id="WP_199390034.1">
    <property type="nucleotide sequence ID" value="NZ_JAEMHL010000008.1"/>
</dbReference>
<reference evidence="7 8" key="1">
    <citation type="submission" date="2020-12" db="EMBL/GenBank/DDBJ databases">
        <title>Geomonas sp. Red421, isolated from paddy soil.</title>
        <authorList>
            <person name="Xu Z."/>
            <person name="Zhang Z."/>
            <person name="Masuda Y."/>
            <person name="Itoh H."/>
            <person name="Senoo K."/>
        </authorList>
    </citation>
    <scope>NUCLEOTIDE SEQUENCE [LARGE SCALE GENOMIC DNA]</scope>
    <source>
        <strain evidence="7 8">Red421</strain>
    </source>
</reference>
<organism evidence="7 8">
    <name type="scientific">Geomonas anaerohicana</name>
    <dbReference type="NCBI Taxonomy" id="2798583"/>
    <lineage>
        <taxon>Bacteria</taxon>
        <taxon>Pseudomonadati</taxon>
        <taxon>Thermodesulfobacteriota</taxon>
        <taxon>Desulfuromonadia</taxon>
        <taxon>Geobacterales</taxon>
        <taxon>Geobacteraceae</taxon>
        <taxon>Geomonas</taxon>
    </lineage>
</organism>
<evidence type="ECO:0000313" key="8">
    <source>
        <dbReference type="Proteomes" id="UP000614714"/>
    </source>
</evidence>
<evidence type="ECO:0000256" key="4">
    <source>
        <dbReference type="ARBA" id="ARBA00022764"/>
    </source>
</evidence>
<comment type="subcellular location">
    <subcellularLocation>
        <location evidence="1">Periplasm</location>
    </subcellularLocation>
</comment>
<dbReference type="InterPro" id="IPR052211">
    <property type="entry name" value="Cpx_auxiliary_protein"/>
</dbReference>
<dbReference type="CDD" id="cd09916">
    <property type="entry name" value="CpxP_like"/>
    <property type="match status" value="1"/>
</dbReference>
<feature type="chain" id="PRO_5045873748" evidence="6">
    <location>
        <begin position="28"/>
        <end position="165"/>
    </location>
</feature>
<comment type="caution">
    <text evidence="7">The sequence shown here is derived from an EMBL/GenBank/DDBJ whole genome shotgun (WGS) entry which is preliminary data.</text>
</comment>
<comment type="similarity">
    <text evidence="2">Belongs to the CpxP/Spy family.</text>
</comment>